<evidence type="ECO:0000256" key="1">
    <source>
        <dbReference type="SAM" id="Phobius"/>
    </source>
</evidence>
<evidence type="ECO:0008006" key="4">
    <source>
        <dbReference type="Google" id="ProtNLM"/>
    </source>
</evidence>
<protein>
    <recommendedName>
        <fullName evidence="4">DUF3149 domain-containing protein</fullName>
    </recommendedName>
</protein>
<sequence length="49" mass="5694">MIQINLANGFPELLIGILILMVGGAGMLYYAYKWDEKHKKDNHKKDKHH</sequence>
<dbReference type="EMBL" id="JBIHSN010000002">
    <property type="protein sequence ID" value="MFH0264273.1"/>
    <property type="molecule type" value="Genomic_DNA"/>
</dbReference>
<keyword evidence="1" id="KW-0472">Membrane</keyword>
<keyword evidence="3" id="KW-1185">Reference proteome</keyword>
<evidence type="ECO:0000313" key="3">
    <source>
        <dbReference type="Proteomes" id="UP001607151"/>
    </source>
</evidence>
<name>A0ABW7IST4_9VIBR</name>
<proteinExistence type="predicted"/>
<dbReference type="RefSeq" id="WP_394607187.1">
    <property type="nucleotide sequence ID" value="NZ_JBIHSJ010000001.1"/>
</dbReference>
<accession>A0ABW7IST4</accession>
<evidence type="ECO:0000313" key="2">
    <source>
        <dbReference type="EMBL" id="MFH0264273.1"/>
    </source>
</evidence>
<dbReference type="Proteomes" id="UP001607151">
    <property type="component" value="Unassembled WGS sequence"/>
</dbReference>
<keyword evidence="1" id="KW-0812">Transmembrane</keyword>
<comment type="caution">
    <text evidence="2">The sequence shown here is derived from an EMBL/GenBank/DDBJ whole genome shotgun (WGS) entry which is preliminary data.</text>
</comment>
<organism evidence="2 3">
    <name type="scientific">Vibrio rumoiensis</name>
    <dbReference type="NCBI Taxonomy" id="76258"/>
    <lineage>
        <taxon>Bacteria</taxon>
        <taxon>Pseudomonadati</taxon>
        <taxon>Pseudomonadota</taxon>
        <taxon>Gammaproteobacteria</taxon>
        <taxon>Vibrionales</taxon>
        <taxon>Vibrionaceae</taxon>
        <taxon>Vibrio</taxon>
    </lineage>
</organism>
<gene>
    <name evidence="2" type="ORF">ACGRQ9_01810</name>
</gene>
<reference evidence="2 3" key="1">
    <citation type="submission" date="2024-10" db="EMBL/GenBank/DDBJ databases">
        <authorList>
            <person name="Yibar A."/>
            <person name="Saticioglu I.B."/>
            <person name="Duman M."/>
            <person name="Ajmi N."/>
            <person name="Gurler F."/>
            <person name="Ay H."/>
            <person name="Onuk E."/>
            <person name="Guler S."/>
            <person name="Romalde J.L."/>
        </authorList>
    </citation>
    <scope>NUCLEOTIDE SEQUENCE [LARGE SCALE GENOMIC DNA]</scope>
    <source>
        <strain evidence="2 3">14-MA-B</strain>
    </source>
</reference>
<feature type="transmembrane region" description="Helical" evidence="1">
    <location>
        <begin position="13"/>
        <end position="32"/>
    </location>
</feature>
<keyword evidence="1" id="KW-1133">Transmembrane helix</keyword>